<gene>
    <name evidence="7" type="ORF">IC006_2092</name>
    <name evidence="8" type="ORF">IC007_2101</name>
</gene>
<reference evidence="10" key="1">
    <citation type="submission" date="2018-09" db="EMBL/GenBank/DDBJ databases">
        <title>Complete Genome Sequencing of Sulfolobus sp. JCM 16834.</title>
        <authorList>
            <person name="Kato S."/>
            <person name="Itoh T."/>
            <person name="Ohkuma M."/>
        </authorList>
    </citation>
    <scope>NUCLEOTIDE SEQUENCE [LARGE SCALE GENOMIC DNA]</scope>
    <source>
        <strain evidence="10">IC-007</strain>
    </source>
</reference>
<name>A0A510E531_9CREN</name>
<dbReference type="Pfam" id="PF00271">
    <property type="entry name" value="Helicase_C"/>
    <property type="match status" value="1"/>
</dbReference>
<evidence type="ECO:0000313" key="9">
    <source>
        <dbReference type="Proteomes" id="UP000322983"/>
    </source>
</evidence>
<dbReference type="Proteomes" id="UP000322983">
    <property type="component" value="Chromosome"/>
</dbReference>
<dbReference type="AlphaFoldDB" id="A0A510E531"/>
<dbReference type="InterPro" id="IPR001650">
    <property type="entry name" value="Helicase_C-like"/>
</dbReference>
<evidence type="ECO:0000256" key="1">
    <source>
        <dbReference type="ARBA" id="ARBA00022741"/>
    </source>
</evidence>
<dbReference type="OrthoDB" id="39583at2157"/>
<dbReference type="PANTHER" id="PTHR47961:SF10">
    <property type="entry name" value="ATP-DEPENDENT DNA HELICASE HEL308"/>
    <property type="match status" value="1"/>
</dbReference>
<dbReference type="RefSeq" id="WP_149528677.1">
    <property type="nucleotide sequence ID" value="NZ_AP018929.1"/>
</dbReference>
<evidence type="ECO:0000256" key="3">
    <source>
        <dbReference type="ARBA" id="ARBA00022806"/>
    </source>
</evidence>
<protein>
    <submittedName>
        <fullName evidence="8">ATP-dependent DNA helicase Hel308</fullName>
    </submittedName>
</protein>
<dbReference type="InterPro" id="IPR050474">
    <property type="entry name" value="Hel308_SKI2-like"/>
</dbReference>
<dbReference type="Pfam" id="PF00270">
    <property type="entry name" value="DEAD"/>
    <property type="match status" value="1"/>
</dbReference>
<feature type="domain" description="Helicase ATP-binding" evidence="5">
    <location>
        <begin position="11"/>
        <end position="168"/>
    </location>
</feature>
<keyword evidence="3 8" id="KW-0347">Helicase</keyword>
<sequence>MKDLLSLFYEKYDEASNESFLITAPTGSGKTHLAKSLLVTRSKVVVYVSPLKALSREVYLDVMNKRQGVIYADSEVYENDLRTFNGEVLLATYEKFDSAIRHRYKWLKDVSMVIIDEVHNVEGDRGIPIESIVAWAKANMVPIVALSATLPNVEKYAKWLNAKLIEVKKRSVPLHECVAYPYVLRCFDNGFDTELDVPNLSNSKLAVLLGVVTYVTGALNKNCLVFVKSRASTEQLKNTLMKFGVHAEAYHSGLAYDVKKRIVEDFKGGRLNVLISTTALGQGVNLPVFSTIFYDTVLPTTDDKGNFTGWRDLDPMEFRQIAGRAGRPSYDKEGIAVIVTDTVVKAERFWEKFFLSKMKDGDKRGKTENLILGIISWAGRITEENLKKTLEGTLKFRDETTKLEEYLKKLNDLGLIKKDKEIALSELGVAVSMSYIDVDSIRGLDLEGKEEIVKTVTNAPDVVASLRGCKEGETFLRNWASGENIDNLCPKLSSKDLEEVISNARWISFAYFRLLKALDNPKYEEAWRFHVSLKNGFPYEYRGISKLGVDRGTATELIKKSKCEDEIDVCIMMGSPSFRGMMISKGYSDVCKKVYGEFQIVYDMMRCVEEYRGKVVPRREIIRKYGMDSYEELKRRGFITDVDKNTCEVHDSRQERKDVEKQEER</sequence>
<dbReference type="EMBL" id="AP018929">
    <property type="protein sequence ID" value="BBG24758.1"/>
    <property type="molecule type" value="Genomic_DNA"/>
</dbReference>
<dbReference type="InterPro" id="IPR014001">
    <property type="entry name" value="Helicase_ATP-bd"/>
</dbReference>
<dbReference type="InterPro" id="IPR003593">
    <property type="entry name" value="AAA+_ATPase"/>
</dbReference>
<dbReference type="InterPro" id="IPR027417">
    <property type="entry name" value="P-loop_NTPase"/>
</dbReference>
<dbReference type="GO" id="GO:0005524">
    <property type="term" value="F:ATP binding"/>
    <property type="evidence" value="ECO:0007669"/>
    <property type="project" value="UniProtKB-KW"/>
</dbReference>
<dbReference type="PANTHER" id="PTHR47961">
    <property type="entry name" value="DNA POLYMERASE THETA, PUTATIVE (AFU_ORTHOLOGUE AFUA_1G05260)-RELATED"/>
    <property type="match status" value="1"/>
</dbReference>
<dbReference type="GeneID" id="41718431"/>
<proteinExistence type="predicted"/>
<accession>A0A510E531</accession>
<evidence type="ECO:0000256" key="2">
    <source>
        <dbReference type="ARBA" id="ARBA00022801"/>
    </source>
</evidence>
<feature type="domain" description="Helicase C-terminal" evidence="6">
    <location>
        <begin position="214"/>
        <end position="371"/>
    </location>
</feature>
<evidence type="ECO:0000259" key="5">
    <source>
        <dbReference type="PROSITE" id="PS51192"/>
    </source>
</evidence>
<organism evidence="8 10">
    <name type="scientific">Sulfuracidifex tepidarius</name>
    <dbReference type="NCBI Taxonomy" id="1294262"/>
    <lineage>
        <taxon>Archaea</taxon>
        <taxon>Thermoproteota</taxon>
        <taxon>Thermoprotei</taxon>
        <taxon>Sulfolobales</taxon>
        <taxon>Sulfolobaceae</taxon>
        <taxon>Sulfuracidifex</taxon>
    </lineage>
</organism>
<dbReference type="PROSITE" id="PS51192">
    <property type="entry name" value="HELICASE_ATP_BIND_1"/>
    <property type="match status" value="1"/>
</dbReference>
<evidence type="ECO:0000256" key="4">
    <source>
        <dbReference type="ARBA" id="ARBA00022840"/>
    </source>
</evidence>
<dbReference type="PROSITE" id="PS51194">
    <property type="entry name" value="HELICASE_CTER"/>
    <property type="match status" value="1"/>
</dbReference>
<reference evidence="8 9" key="2">
    <citation type="journal article" date="2020" name="Int. J. Syst. Evol. Microbiol.">
        <title>Sulfuracidifex tepidarius gen. nov., sp. nov. and transfer of Sulfolobus metallicus Huber and Stetter 1992 to the genus Sulfuracidifex as Sulfuracidifex metallicus comb. nov.</title>
        <authorList>
            <person name="Itoh T."/>
            <person name="Miura T."/>
            <person name="Sakai H.D."/>
            <person name="Kato S."/>
            <person name="Ohkuma M."/>
            <person name="Takashina T."/>
        </authorList>
    </citation>
    <scope>NUCLEOTIDE SEQUENCE</scope>
    <source>
        <strain evidence="7 9">IC-006</strain>
        <strain evidence="8">IC-007</strain>
    </source>
</reference>
<dbReference type="SMART" id="SM00487">
    <property type="entry name" value="DEXDc"/>
    <property type="match status" value="1"/>
</dbReference>
<dbReference type="GO" id="GO:0016787">
    <property type="term" value="F:hydrolase activity"/>
    <property type="evidence" value="ECO:0007669"/>
    <property type="project" value="UniProtKB-KW"/>
</dbReference>
<dbReference type="KEGG" id="step:IC006_2092"/>
<dbReference type="SMART" id="SM00490">
    <property type="entry name" value="HELICc"/>
    <property type="match status" value="1"/>
</dbReference>
<dbReference type="STRING" id="1294262.GCA_001316085_01785"/>
<keyword evidence="1" id="KW-0547">Nucleotide-binding</keyword>
<dbReference type="Gene3D" id="3.40.50.300">
    <property type="entry name" value="P-loop containing nucleotide triphosphate hydrolases"/>
    <property type="match status" value="2"/>
</dbReference>
<dbReference type="SUPFAM" id="SSF52540">
    <property type="entry name" value="P-loop containing nucleoside triphosphate hydrolases"/>
    <property type="match status" value="1"/>
</dbReference>
<keyword evidence="2" id="KW-0378">Hydrolase</keyword>
<dbReference type="GO" id="GO:0003676">
    <property type="term" value="F:nucleic acid binding"/>
    <property type="evidence" value="ECO:0007669"/>
    <property type="project" value="InterPro"/>
</dbReference>
<evidence type="ECO:0000259" key="6">
    <source>
        <dbReference type="PROSITE" id="PS51194"/>
    </source>
</evidence>
<dbReference type="GO" id="GO:0140097">
    <property type="term" value="F:catalytic activity, acting on DNA"/>
    <property type="evidence" value="ECO:0007669"/>
    <property type="project" value="UniProtKB-ARBA"/>
</dbReference>
<dbReference type="InterPro" id="IPR011545">
    <property type="entry name" value="DEAD/DEAH_box_helicase_dom"/>
</dbReference>
<dbReference type="Proteomes" id="UP000325030">
    <property type="component" value="Chromosome"/>
</dbReference>
<accession>A0A510DXS6</accession>
<keyword evidence="9" id="KW-1185">Reference proteome</keyword>
<evidence type="ECO:0000313" key="8">
    <source>
        <dbReference type="EMBL" id="BBG27547.1"/>
    </source>
</evidence>
<evidence type="ECO:0000313" key="10">
    <source>
        <dbReference type="Proteomes" id="UP000325030"/>
    </source>
</evidence>
<dbReference type="GO" id="GO:0004386">
    <property type="term" value="F:helicase activity"/>
    <property type="evidence" value="ECO:0007669"/>
    <property type="project" value="UniProtKB-KW"/>
</dbReference>
<evidence type="ECO:0000313" key="7">
    <source>
        <dbReference type="EMBL" id="BBG24758.1"/>
    </source>
</evidence>
<keyword evidence="4" id="KW-0067">ATP-binding</keyword>
<dbReference type="SMART" id="SM00382">
    <property type="entry name" value="AAA"/>
    <property type="match status" value="1"/>
</dbReference>
<dbReference type="EMBL" id="AP018930">
    <property type="protein sequence ID" value="BBG27547.1"/>
    <property type="molecule type" value="Genomic_DNA"/>
</dbReference>